<dbReference type="AlphaFoldDB" id="A0A3P1YPH0"/>
<reference evidence="1 2" key="1">
    <citation type="submission" date="2018-11" db="EMBL/GenBank/DDBJ databases">
        <title>Genomes From Bacteria Associated with the Canine Oral Cavity: a Test Case for Automated Genome-Based Taxonomic Assignment.</title>
        <authorList>
            <person name="Coil D.A."/>
            <person name="Jospin G."/>
            <person name="Darling A.E."/>
            <person name="Wallis C."/>
            <person name="Davis I.J."/>
            <person name="Harris S."/>
            <person name="Eisen J.A."/>
            <person name="Holcombe L.J."/>
            <person name="O'Flynn C."/>
        </authorList>
    </citation>
    <scope>NUCLEOTIDE SEQUENCE [LARGE SCALE GENOMIC DNA]</scope>
    <source>
        <strain evidence="1 2">OH1426_COT-023</strain>
    </source>
</reference>
<organism evidence="1 2">
    <name type="scientific">Tannerella forsythia</name>
    <name type="common">Bacteroides forsythus</name>
    <dbReference type="NCBI Taxonomy" id="28112"/>
    <lineage>
        <taxon>Bacteria</taxon>
        <taxon>Pseudomonadati</taxon>
        <taxon>Bacteroidota</taxon>
        <taxon>Bacteroidia</taxon>
        <taxon>Bacteroidales</taxon>
        <taxon>Tannerellaceae</taxon>
        <taxon>Tannerella</taxon>
    </lineage>
</organism>
<dbReference type="RefSeq" id="WP_124790664.1">
    <property type="nucleotide sequence ID" value="NZ_RQYN01000050.1"/>
</dbReference>
<protein>
    <submittedName>
        <fullName evidence="1">Uncharacterized protein</fullName>
    </submittedName>
</protein>
<name>A0A3P1YPH0_TANFO</name>
<dbReference type="Proteomes" id="UP000279860">
    <property type="component" value="Unassembled WGS sequence"/>
</dbReference>
<comment type="caution">
    <text evidence="1">The sequence shown here is derived from an EMBL/GenBank/DDBJ whole genome shotgun (WGS) entry which is preliminary data.</text>
</comment>
<proteinExistence type="predicted"/>
<gene>
    <name evidence="1" type="ORF">EII41_11280</name>
</gene>
<evidence type="ECO:0000313" key="1">
    <source>
        <dbReference type="EMBL" id="RRD72467.1"/>
    </source>
</evidence>
<dbReference type="EMBL" id="RQYN01000050">
    <property type="protein sequence ID" value="RRD72467.1"/>
    <property type="molecule type" value="Genomic_DNA"/>
</dbReference>
<evidence type="ECO:0000313" key="2">
    <source>
        <dbReference type="Proteomes" id="UP000279860"/>
    </source>
</evidence>
<accession>A0A3P1YPH0</accession>
<sequence length="303" mass="34859">MEKTYATVLKDYSPVESGDFMLHYEINGREYVIYSPSEGVCSCLELYSFTDVDPEKLSFLIDSRNDIDVSEFRFVNSCSKEDMLKYLFDIEDIYEGEGICHVSKSEGFLLYSINELNRVRNLYIHDDAGSRLKFKNKDCFAIKGSFECEEIIICFSPTDFKLLYVDDAHINAGVCLLPDASPVISHYICEAVHKRNISLFAGNNVDMAFRFLSYYVQFMRLDQSFQIDNDAYNNTITITLCNWTGDKIMNIVSAVNRTFKGYSLCLSNYGDQSFISYNKNQGISKVLMKEILKRLNLDITLIF</sequence>